<gene>
    <name evidence="1" type="ORF">I8J30_32520</name>
</gene>
<protein>
    <submittedName>
        <fullName evidence="1">AAA family ATPase</fullName>
    </submittedName>
</protein>
<keyword evidence="2" id="KW-1185">Reference proteome</keyword>
<name>A0ABS5CNF6_9BACL</name>
<dbReference type="InterPro" id="IPR027417">
    <property type="entry name" value="P-loop_NTPase"/>
</dbReference>
<dbReference type="Gene3D" id="3.40.50.300">
    <property type="entry name" value="P-loop containing nucleotide triphosphate hydrolases"/>
    <property type="match status" value="1"/>
</dbReference>
<evidence type="ECO:0000313" key="2">
    <source>
        <dbReference type="Proteomes" id="UP000673394"/>
    </source>
</evidence>
<dbReference type="RefSeq" id="WP_210664488.1">
    <property type="nucleotide sequence ID" value="NZ_JAGKSP010000042.1"/>
</dbReference>
<comment type="caution">
    <text evidence="1">The sequence shown here is derived from an EMBL/GenBank/DDBJ whole genome shotgun (WGS) entry which is preliminary data.</text>
</comment>
<accession>A0ABS5CNF6</accession>
<evidence type="ECO:0000313" key="1">
    <source>
        <dbReference type="EMBL" id="MBP3967395.1"/>
    </source>
</evidence>
<dbReference type="Proteomes" id="UP000673394">
    <property type="component" value="Unassembled WGS sequence"/>
</dbReference>
<sequence length="176" mass="20320">MNQRNRSVIYLISGPLGVGKSTTSQELARKVEQCVLIEGDRLLHLLKDELPLSWEEKLRLTWDNIAALTRNLIRNHISVVIDFVVEDEFDLFCEQLADLNVDLKYMVLLADQETIVERLTIRGDLDSLERSLFLLNKMEQSPSVIRFGYNTTGRRPTETADEILLSSRYHVELKTM</sequence>
<reference evidence="1 2" key="1">
    <citation type="submission" date="2021-04" db="EMBL/GenBank/DDBJ databases">
        <title>Paenibacillus sp. DLE-14 whole genome sequence.</title>
        <authorList>
            <person name="Ham Y.J."/>
        </authorList>
    </citation>
    <scope>NUCLEOTIDE SEQUENCE [LARGE SCALE GENOMIC DNA]</scope>
    <source>
        <strain evidence="1 2">DLE-14</strain>
    </source>
</reference>
<organism evidence="1 2">
    <name type="scientific">Paenibacillus lignilyticus</name>
    <dbReference type="NCBI Taxonomy" id="1172615"/>
    <lineage>
        <taxon>Bacteria</taxon>
        <taxon>Bacillati</taxon>
        <taxon>Bacillota</taxon>
        <taxon>Bacilli</taxon>
        <taxon>Bacillales</taxon>
        <taxon>Paenibacillaceae</taxon>
        <taxon>Paenibacillus</taxon>
    </lineage>
</organism>
<dbReference type="Pfam" id="PF13671">
    <property type="entry name" value="AAA_33"/>
    <property type="match status" value="1"/>
</dbReference>
<dbReference type="SUPFAM" id="SSF52540">
    <property type="entry name" value="P-loop containing nucleoside triphosphate hydrolases"/>
    <property type="match status" value="1"/>
</dbReference>
<proteinExistence type="predicted"/>
<dbReference type="EMBL" id="JAGKSP010000042">
    <property type="protein sequence ID" value="MBP3967395.1"/>
    <property type="molecule type" value="Genomic_DNA"/>
</dbReference>